<dbReference type="GeneID" id="85326196"/>
<name>A0AA40DKY4_9PEZI</name>
<sequence length="102" mass="11335">MPCLPIMQLLGYSFMTILSVGTHVLADLASTSFLPMSTGSTSMCTCNCPSAPHFVDKEMICQSWYERCIIDCNDKEKLNLGFCDKWATESSGNGCHHMCRLE</sequence>
<keyword evidence="3" id="KW-1185">Reference proteome</keyword>
<dbReference type="AlphaFoldDB" id="A0AA40DKY4"/>
<dbReference type="RefSeq" id="XP_060292124.1">
    <property type="nucleotide sequence ID" value="XM_060442926.1"/>
</dbReference>
<accession>A0AA40DKY4</accession>
<evidence type="ECO:0000313" key="2">
    <source>
        <dbReference type="EMBL" id="KAK0707030.1"/>
    </source>
</evidence>
<evidence type="ECO:0000256" key="1">
    <source>
        <dbReference type="SAM" id="SignalP"/>
    </source>
</evidence>
<feature type="signal peptide" evidence="1">
    <location>
        <begin position="1"/>
        <end position="21"/>
    </location>
</feature>
<gene>
    <name evidence="2" type="ORF">B0T26DRAFT_728887</name>
</gene>
<feature type="chain" id="PRO_5041332356" evidence="1">
    <location>
        <begin position="22"/>
        <end position="102"/>
    </location>
</feature>
<comment type="caution">
    <text evidence="2">The sequence shown here is derived from an EMBL/GenBank/DDBJ whole genome shotgun (WGS) entry which is preliminary data.</text>
</comment>
<dbReference type="EMBL" id="JAUIRO010000007">
    <property type="protein sequence ID" value="KAK0707030.1"/>
    <property type="molecule type" value="Genomic_DNA"/>
</dbReference>
<proteinExistence type="predicted"/>
<evidence type="ECO:0000313" key="3">
    <source>
        <dbReference type="Proteomes" id="UP001172101"/>
    </source>
</evidence>
<protein>
    <submittedName>
        <fullName evidence="2">Uncharacterized protein</fullName>
    </submittedName>
</protein>
<organism evidence="2 3">
    <name type="scientific">Lasiosphaeria miniovina</name>
    <dbReference type="NCBI Taxonomy" id="1954250"/>
    <lineage>
        <taxon>Eukaryota</taxon>
        <taxon>Fungi</taxon>
        <taxon>Dikarya</taxon>
        <taxon>Ascomycota</taxon>
        <taxon>Pezizomycotina</taxon>
        <taxon>Sordariomycetes</taxon>
        <taxon>Sordariomycetidae</taxon>
        <taxon>Sordariales</taxon>
        <taxon>Lasiosphaeriaceae</taxon>
        <taxon>Lasiosphaeria</taxon>
    </lineage>
</organism>
<dbReference type="Proteomes" id="UP001172101">
    <property type="component" value="Unassembled WGS sequence"/>
</dbReference>
<keyword evidence="1" id="KW-0732">Signal</keyword>
<reference evidence="2" key="1">
    <citation type="submission" date="2023-06" db="EMBL/GenBank/DDBJ databases">
        <title>Genome-scale phylogeny and comparative genomics of the fungal order Sordariales.</title>
        <authorList>
            <consortium name="Lawrence Berkeley National Laboratory"/>
            <person name="Hensen N."/>
            <person name="Bonometti L."/>
            <person name="Westerberg I."/>
            <person name="Brannstrom I.O."/>
            <person name="Guillou S."/>
            <person name="Cros-Aarteil S."/>
            <person name="Calhoun S."/>
            <person name="Haridas S."/>
            <person name="Kuo A."/>
            <person name="Mondo S."/>
            <person name="Pangilinan J."/>
            <person name="Riley R."/>
            <person name="LaButti K."/>
            <person name="Andreopoulos B."/>
            <person name="Lipzen A."/>
            <person name="Chen C."/>
            <person name="Yanf M."/>
            <person name="Daum C."/>
            <person name="Ng V."/>
            <person name="Clum A."/>
            <person name="Steindorff A."/>
            <person name="Ohm R."/>
            <person name="Martin F."/>
            <person name="Silar P."/>
            <person name="Natvig D."/>
            <person name="Lalanne C."/>
            <person name="Gautier V."/>
            <person name="Ament-velasquez S.L."/>
            <person name="Kruys A."/>
            <person name="Hutchinson M.I."/>
            <person name="Powell A.J."/>
            <person name="Barry K."/>
            <person name="Miller A.N."/>
            <person name="Grigoriev I.V."/>
            <person name="Debuchy R."/>
            <person name="Gladieux P."/>
            <person name="Thoren M.H."/>
            <person name="Johannesson H."/>
        </authorList>
    </citation>
    <scope>NUCLEOTIDE SEQUENCE</scope>
    <source>
        <strain evidence="2">SMH2392-1A</strain>
    </source>
</reference>